<accession>A0A0H3NTS4</accession>
<sequence length="45" mass="5423">MRLWQIIRVMPDYLNGLHPDMVVPGYRALSQLKLYSFKKENIYPK</sequence>
<gene>
    <name evidence="1" type="ordered locus">Y11_01811</name>
</gene>
<dbReference type="AlphaFoldDB" id="A0A0H3NTS4"/>
<name>A0A0H3NTS4_YERE1</name>
<organism evidence="1 2">
    <name type="scientific">Yersinia enterocolitica subsp. palearctica serotype O:3 (strain DSM 13030 / CIP 106945 / Y11)</name>
    <dbReference type="NCBI Taxonomy" id="930944"/>
    <lineage>
        <taxon>Bacteria</taxon>
        <taxon>Pseudomonadati</taxon>
        <taxon>Pseudomonadota</taxon>
        <taxon>Gammaproteobacteria</taxon>
        <taxon>Enterobacterales</taxon>
        <taxon>Yersiniaceae</taxon>
        <taxon>Yersinia</taxon>
    </lineage>
</organism>
<dbReference type="EMBL" id="FR729477">
    <property type="protein sequence ID" value="CBY28000.1"/>
    <property type="molecule type" value="Genomic_DNA"/>
</dbReference>
<evidence type="ECO:0000313" key="2">
    <source>
        <dbReference type="Proteomes" id="UP000008084"/>
    </source>
</evidence>
<dbReference type="KEGG" id="yey:Y11_01811"/>
<dbReference type="HOGENOM" id="CLU_3207187_0_0_6"/>
<reference evidence="1 2" key="1">
    <citation type="journal article" date="2011" name="J. Bacteriol.">
        <title>Complete genome sequence of Yersinia enterocolitica subsp. palearctica serogroup O:3.</title>
        <authorList>
            <person name="Batzilla J."/>
            <person name="Hoper D."/>
            <person name="Antonenka U."/>
            <person name="Heesemann J."/>
            <person name="Rakin A."/>
        </authorList>
    </citation>
    <scope>NUCLEOTIDE SEQUENCE [LARGE SCALE GENOMIC DNA]</scope>
    <source>
        <strain evidence="2">DSM 13030 / CIP 106945 / Y11</strain>
    </source>
</reference>
<evidence type="ECO:0000313" key="1">
    <source>
        <dbReference type="EMBL" id="CBY28000.1"/>
    </source>
</evidence>
<protein>
    <submittedName>
        <fullName evidence="1">Uncharacterized protein</fullName>
    </submittedName>
</protein>
<dbReference type="Proteomes" id="UP000008084">
    <property type="component" value="Chromosome"/>
</dbReference>
<proteinExistence type="predicted"/>